<feature type="transmembrane region" description="Helical" evidence="7">
    <location>
        <begin position="114"/>
        <end position="131"/>
    </location>
</feature>
<feature type="transmembrane region" description="Helical" evidence="7">
    <location>
        <begin position="429"/>
        <end position="448"/>
    </location>
</feature>
<dbReference type="PANTHER" id="PTHR30509">
    <property type="entry name" value="P-HYDROXYBENZOIC ACID EFFLUX PUMP SUBUNIT-RELATED"/>
    <property type="match status" value="1"/>
</dbReference>
<evidence type="ECO:0000256" key="5">
    <source>
        <dbReference type="ARBA" id="ARBA00022989"/>
    </source>
</evidence>
<proteinExistence type="predicted"/>
<keyword evidence="2" id="KW-0813">Transport</keyword>
<dbReference type="Proteomes" id="UP000663651">
    <property type="component" value="Chromosome"/>
</dbReference>
<feature type="transmembrane region" description="Helical" evidence="7">
    <location>
        <begin position="42"/>
        <end position="59"/>
    </location>
</feature>
<feature type="transmembrane region" description="Helical" evidence="7">
    <location>
        <begin position="353"/>
        <end position="370"/>
    </location>
</feature>
<sequence>MSAAITRFVGRHRSHLVFAVRGMAAALAALGVAIFLKLENPYWAAMTALIVIQPTRGLLLEKSYYRLVGTVVGAAAGLLLLLSTSSPMVLTIALSLWVAACVGVGNLLYGLRSYAFLMAACTCVVVAMSGYQNPPHLVGIAFGRIACIVVGIIVSTAVTALFIPRHSGDEFEDRLRRVAADSVAWLALLLRQGPGRTLVRHEQDILMEIAEIEGLLDVVGAGSLRLKKRRRHAQNLVASLLSLLAVGRMASEGLVRRDAGEQGQSYWRDRLARHLEEVACKLESAVVVNCTAEMTAAAAEARTRFPMMGESLSEIVASLRPVLSGYGTLADATDPRPSAQFIHHRDWREARRAALRAFGTIGAVGVIWSLTGWTKGPLMLMAISIMISIFSTKEHPANFVGQIFCGAAIGSAAAVLCRISFLSGTTEPLAMAATIAPFIFLGVLAMSYRRTAIGATDATLFFIFVAQPGVPISVLPVDLALGAVAMVMGVGSAWIAYRYLVPINPAIRLRSLLAAIVGDLERLAAADSPAAKERLQARMHHRVIRMVSMATRYDADHLAAVEGGLAALAMGKCIVQLQQPPNGIGEALRSLADAVRRKEPIATALADVSTVFYAALGQGVAADAHADGRSGDADCQGYWEDRGAQCPV</sequence>
<feature type="transmembrane region" description="Helical" evidence="7">
    <location>
        <begin position="16"/>
        <end position="36"/>
    </location>
</feature>
<organism evidence="8 9">
    <name type="scientific">Geobacter benzoatilyticus</name>
    <dbReference type="NCBI Taxonomy" id="2815309"/>
    <lineage>
        <taxon>Bacteria</taxon>
        <taxon>Pseudomonadati</taxon>
        <taxon>Thermodesulfobacteriota</taxon>
        <taxon>Desulfuromonadia</taxon>
        <taxon>Geobacterales</taxon>
        <taxon>Geobacteraceae</taxon>
        <taxon>Geobacter</taxon>
    </lineage>
</organism>
<evidence type="ECO:0000256" key="2">
    <source>
        <dbReference type="ARBA" id="ARBA00022448"/>
    </source>
</evidence>
<evidence type="ECO:0000313" key="9">
    <source>
        <dbReference type="Proteomes" id="UP000663651"/>
    </source>
</evidence>
<accession>A0ABX7Q867</accession>
<dbReference type="InterPro" id="IPR006726">
    <property type="entry name" value="PHBA_efflux_AaeB/fusaric-R"/>
</dbReference>
<evidence type="ECO:0000256" key="1">
    <source>
        <dbReference type="ARBA" id="ARBA00004651"/>
    </source>
</evidence>
<keyword evidence="5 7" id="KW-1133">Transmembrane helix</keyword>
<evidence type="ECO:0000256" key="6">
    <source>
        <dbReference type="ARBA" id="ARBA00023136"/>
    </source>
</evidence>
<evidence type="ECO:0000313" key="8">
    <source>
        <dbReference type="EMBL" id="QSV47088.1"/>
    </source>
</evidence>
<keyword evidence="6 7" id="KW-0472">Membrane</keyword>
<protein>
    <submittedName>
        <fullName evidence="8">FUSC family protein</fullName>
    </submittedName>
</protein>
<feature type="transmembrane region" description="Helical" evidence="7">
    <location>
        <begin position="480"/>
        <end position="500"/>
    </location>
</feature>
<evidence type="ECO:0000256" key="7">
    <source>
        <dbReference type="SAM" id="Phobius"/>
    </source>
</evidence>
<name>A0ABX7Q867_9BACT</name>
<keyword evidence="9" id="KW-1185">Reference proteome</keyword>
<feature type="transmembrane region" description="Helical" evidence="7">
    <location>
        <begin position="88"/>
        <end position="109"/>
    </location>
</feature>
<dbReference type="EMBL" id="CP071382">
    <property type="protein sequence ID" value="QSV47088.1"/>
    <property type="molecule type" value="Genomic_DNA"/>
</dbReference>
<comment type="subcellular location">
    <subcellularLocation>
        <location evidence="1">Cell membrane</location>
        <topology evidence="1">Multi-pass membrane protein</topology>
    </subcellularLocation>
</comment>
<evidence type="ECO:0000256" key="3">
    <source>
        <dbReference type="ARBA" id="ARBA00022475"/>
    </source>
</evidence>
<dbReference type="RefSeq" id="WP_207165005.1">
    <property type="nucleotide sequence ID" value="NZ_CP071382.1"/>
</dbReference>
<feature type="transmembrane region" description="Helical" evidence="7">
    <location>
        <begin position="64"/>
        <end position="82"/>
    </location>
</feature>
<keyword evidence="4 7" id="KW-0812">Transmembrane</keyword>
<gene>
    <name evidence="8" type="ORF">JZM60_07465</name>
</gene>
<dbReference type="PANTHER" id="PTHR30509:SF9">
    <property type="entry name" value="MULTIDRUG RESISTANCE PROTEIN MDTO"/>
    <property type="match status" value="1"/>
</dbReference>
<dbReference type="Pfam" id="PF04632">
    <property type="entry name" value="FUSC"/>
    <property type="match status" value="1"/>
</dbReference>
<evidence type="ECO:0000256" key="4">
    <source>
        <dbReference type="ARBA" id="ARBA00022692"/>
    </source>
</evidence>
<reference evidence="8 9" key="1">
    <citation type="submission" date="2021-03" db="EMBL/GenBank/DDBJ databases">
        <title>Geobacter metallireducens gen. nov. sp. nov., a microorganism capable of coupling the complete oxidation of organic compounds to the reduction of iron and other metals.</title>
        <authorList>
            <person name="Li Y."/>
        </authorList>
    </citation>
    <scope>NUCLEOTIDE SEQUENCE [LARGE SCALE GENOMIC DNA]</scope>
    <source>
        <strain evidence="8 9">Jerry-YX</strain>
    </source>
</reference>
<keyword evidence="3" id="KW-1003">Cell membrane</keyword>
<feature type="transmembrane region" description="Helical" evidence="7">
    <location>
        <begin position="399"/>
        <end position="423"/>
    </location>
</feature>
<feature type="transmembrane region" description="Helical" evidence="7">
    <location>
        <begin position="137"/>
        <end position="163"/>
    </location>
</feature>